<dbReference type="RefSeq" id="XP_024348740.1">
    <property type="nucleotide sequence ID" value="XM_024496884.1"/>
</dbReference>
<keyword evidence="2" id="KW-0812">Transmembrane</keyword>
<reference evidence="3 4" key="1">
    <citation type="journal article" date="2013" name="Nat. Genet.">
        <title>The genome of the hydatid tapeworm Echinococcus granulosus.</title>
        <authorList>
            <person name="Zheng H."/>
            <person name="Zhang W."/>
            <person name="Zhang L."/>
            <person name="Zhang Z."/>
            <person name="Li J."/>
            <person name="Lu G."/>
            <person name="Zhu Y."/>
            <person name="Wang Y."/>
            <person name="Huang Y."/>
            <person name="Liu J."/>
            <person name="Kang H."/>
            <person name="Chen J."/>
            <person name="Wang L."/>
            <person name="Chen A."/>
            <person name="Yu S."/>
            <person name="Gao Z."/>
            <person name="Jin L."/>
            <person name="Gu W."/>
            <person name="Wang Z."/>
            <person name="Zhao L."/>
            <person name="Shi B."/>
            <person name="Wen H."/>
            <person name="Lin R."/>
            <person name="Jones M.K."/>
            <person name="Brejova B."/>
            <person name="Vinar T."/>
            <person name="Zhao G."/>
            <person name="McManus D.P."/>
            <person name="Chen Z."/>
            <person name="Zhou Y."/>
            <person name="Wang S."/>
        </authorList>
    </citation>
    <scope>NUCLEOTIDE SEQUENCE [LARGE SCALE GENOMIC DNA]</scope>
</reference>
<comment type="caution">
    <text evidence="3">The sequence shown here is derived from an EMBL/GenBank/DDBJ whole genome shotgun (WGS) entry which is preliminary data.</text>
</comment>
<evidence type="ECO:0008006" key="5">
    <source>
        <dbReference type="Google" id="ProtNLM"/>
    </source>
</evidence>
<feature type="region of interest" description="Disordered" evidence="1">
    <location>
        <begin position="149"/>
        <end position="213"/>
    </location>
</feature>
<evidence type="ECO:0000313" key="3">
    <source>
        <dbReference type="EMBL" id="EUB57544.1"/>
    </source>
</evidence>
<sequence length="213" mass="24682">MYHQPETSFLTTGQGLHSPYKIQDYATSFFIKIARVKSPHYLFAVFAFSVAVFGVWVNAKRPSKLPEGGQEAQHGSRQSYVKMQSEYRFGQVFSDSINLDVESKERVESDIFCSIDVNDSKNGKHGVNFARRKKKKMTTKTILPNRIKKPDSEALKMFTPLHVRPNSTEHENKKVKRKREDKERVDHEKALGDRTLSRTPTAKKHSRRESRRR</sequence>
<dbReference type="AlphaFoldDB" id="W6UVT1"/>
<dbReference type="KEGG" id="egl:EGR_07635"/>
<dbReference type="CTD" id="36343350"/>
<gene>
    <name evidence="3" type="ORF">EGR_07635</name>
</gene>
<evidence type="ECO:0000256" key="1">
    <source>
        <dbReference type="SAM" id="MobiDB-lite"/>
    </source>
</evidence>
<dbReference type="EMBL" id="APAU02000082">
    <property type="protein sequence ID" value="EUB57544.1"/>
    <property type="molecule type" value="Genomic_DNA"/>
</dbReference>
<organism evidence="3 4">
    <name type="scientific">Echinococcus granulosus</name>
    <name type="common">Hydatid tapeworm</name>
    <dbReference type="NCBI Taxonomy" id="6210"/>
    <lineage>
        <taxon>Eukaryota</taxon>
        <taxon>Metazoa</taxon>
        <taxon>Spiralia</taxon>
        <taxon>Lophotrochozoa</taxon>
        <taxon>Platyhelminthes</taxon>
        <taxon>Cestoda</taxon>
        <taxon>Eucestoda</taxon>
        <taxon>Cyclophyllidea</taxon>
        <taxon>Taeniidae</taxon>
        <taxon>Echinococcus</taxon>
        <taxon>Echinococcus granulosus group</taxon>
    </lineage>
</organism>
<name>W6UVT1_ECHGR</name>
<keyword evidence="4" id="KW-1185">Reference proteome</keyword>
<feature type="compositionally biased region" description="Basic residues" evidence="1">
    <location>
        <begin position="201"/>
        <end position="213"/>
    </location>
</feature>
<proteinExistence type="predicted"/>
<feature type="transmembrane region" description="Helical" evidence="2">
    <location>
        <begin position="40"/>
        <end position="59"/>
    </location>
</feature>
<keyword evidence="2" id="KW-0472">Membrane</keyword>
<feature type="compositionally biased region" description="Basic and acidic residues" evidence="1">
    <location>
        <begin position="167"/>
        <end position="196"/>
    </location>
</feature>
<dbReference type="Proteomes" id="UP000019149">
    <property type="component" value="Unassembled WGS sequence"/>
</dbReference>
<evidence type="ECO:0000256" key="2">
    <source>
        <dbReference type="SAM" id="Phobius"/>
    </source>
</evidence>
<dbReference type="GeneID" id="36343350"/>
<accession>W6UVT1</accession>
<protein>
    <recommendedName>
        <fullName evidence="5">Transmembrane protein</fullName>
    </recommendedName>
</protein>
<evidence type="ECO:0000313" key="4">
    <source>
        <dbReference type="Proteomes" id="UP000019149"/>
    </source>
</evidence>
<keyword evidence="2" id="KW-1133">Transmembrane helix</keyword>